<sequence>MANLNDEILKSVRVSREESKRMKTKLLTRRVENRRTEAPSTPDIRTFQWHSDNIERILAQNADENMMEAEQNRQNRETESLNEILDISLATDMHESLRSTNINAPRGSPIIPLRGARTRRLNYSRSSQHNRYVTFIRRIIRFLCRSNRQPDSSLRRLIGLFLQYDEASLYLYRNRNYALVSHIYLLEPINQLFYALAFMMALFTAVYLPFNLAHNHFDIKGNVIKDYVPSVYTKWVKYNICCIPLVFVLIPVVLSGIKLRLHFPELKRQYMMLFMIGLKIMLVIVQIIVLEVVDYFCETKISLINGCPMYILAVVVFAEKLYETVFSLKKMGWKRFFHVLIGPMMILLGVYVVYYDMKNTGHLITTNCIILPFTMLYFRDMHIYDSMTVGITVTSYFVGYYMVDHIVPTMVFKFFVIFPALCGIACGYYAVKYFHYFPKYSKYFGFLDIDYLKTGLWDR</sequence>
<feature type="transmembrane region" description="Helical" evidence="1">
    <location>
        <begin position="335"/>
        <end position="354"/>
    </location>
</feature>
<feature type="transmembrane region" description="Helical" evidence="1">
    <location>
        <begin position="235"/>
        <end position="257"/>
    </location>
</feature>
<evidence type="ECO:0000313" key="2">
    <source>
        <dbReference type="EMBL" id="EJW01463.1"/>
    </source>
</evidence>
<keyword evidence="3" id="KW-1185">Reference proteome</keyword>
<feature type="transmembrane region" description="Helical" evidence="1">
    <location>
        <begin position="360"/>
        <end position="378"/>
    </location>
</feature>
<dbReference type="AlphaFoldDB" id="J8ZP32"/>
<dbReference type="InParanoid" id="J8ZP32"/>
<dbReference type="Proteomes" id="UP000003163">
    <property type="component" value="Unassembled WGS sequence"/>
</dbReference>
<keyword evidence="1" id="KW-1133">Transmembrane helix</keyword>
<evidence type="ECO:0000256" key="1">
    <source>
        <dbReference type="SAM" id="Phobius"/>
    </source>
</evidence>
<accession>J8ZP32</accession>
<feature type="transmembrane region" description="Helical" evidence="1">
    <location>
        <begin position="192"/>
        <end position="210"/>
    </location>
</feature>
<feature type="transmembrane region" description="Helical" evidence="1">
    <location>
        <begin position="269"/>
        <end position="289"/>
    </location>
</feature>
<dbReference type="VEuPathDB" id="MicrosporidiaDB:EDEG_03951"/>
<keyword evidence="1" id="KW-0812">Transmembrane</keyword>
<proteinExistence type="predicted"/>
<feature type="transmembrane region" description="Helical" evidence="1">
    <location>
        <begin position="383"/>
        <end position="403"/>
    </location>
</feature>
<feature type="transmembrane region" description="Helical" evidence="1">
    <location>
        <begin position="301"/>
        <end position="323"/>
    </location>
</feature>
<gene>
    <name evidence="2" type="ORF">EDEG_03951</name>
</gene>
<feature type="transmembrane region" description="Helical" evidence="1">
    <location>
        <begin position="409"/>
        <end position="431"/>
    </location>
</feature>
<name>J8ZP32_EDHAE</name>
<comment type="caution">
    <text evidence="2">The sequence shown here is derived from an EMBL/GenBank/DDBJ whole genome shotgun (WGS) entry which is preliminary data.</text>
</comment>
<dbReference type="EMBL" id="AFBI03000155">
    <property type="protein sequence ID" value="EJW01463.1"/>
    <property type="molecule type" value="Genomic_DNA"/>
</dbReference>
<reference evidence="2 3" key="1">
    <citation type="submission" date="2011-08" db="EMBL/GenBank/DDBJ databases">
        <authorList>
            <person name="Liu Z.J."/>
            <person name="Shi F.L."/>
            <person name="Lu J.Q."/>
            <person name="Li M."/>
            <person name="Wang Z.L."/>
        </authorList>
    </citation>
    <scope>NUCLEOTIDE SEQUENCE [LARGE SCALE GENOMIC DNA]</scope>
    <source>
        <strain evidence="2 3">USNM 41457</strain>
    </source>
</reference>
<protein>
    <submittedName>
        <fullName evidence="2">Uncharacterized protein</fullName>
    </submittedName>
</protein>
<keyword evidence="1" id="KW-0472">Membrane</keyword>
<dbReference type="HOGENOM" id="CLU_595846_0_0_1"/>
<organism evidence="2 3">
    <name type="scientific">Edhazardia aedis (strain USNM 41457)</name>
    <name type="common">Microsporidian parasite</name>
    <dbReference type="NCBI Taxonomy" id="1003232"/>
    <lineage>
        <taxon>Eukaryota</taxon>
        <taxon>Fungi</taxon>
        <taxon>Fungi incertae sedis</taxon>
        <taxon>Microsporidia</taxon>
        <taxon>Edhazardia</taxon>
    </lineage>
</organism>
<reference evidence="3" key="2">
    <citation type="submission" date="2015-07" db="EMBL/GenBank/DDBJ databases">
        <title>Contrasting host-pathogen interactions and genome evolution in two generalist and specialist microsporidian pathogens of mosquitoes.</title>
        <authorList>
            <consortium name="The Broad Institute Genomics Platform"/>
            <consortium name="The Broad Institute Genome Sequencing Center for Infectious Disease"/>
            <person name="Cuomo C.A."/>
            <person name="Sanscrainte N.D."/>
            <person name="Goldberg J.M."/>
            <person name="Heiman D."/>
            <person name="Young S."/>
            <person name="Zeng Q."/>
            <person name="Becnel J.J."/>
            <person name="Birren B.W."/>
        </authorList>
    </citation>
    <scope>NUCLEOTIDE SEQUENCE [LARGE SCALE GENOMIC DNA]</scope>
    <source>
        <strain evidence="3">USNM 41457</strain>
    </source>
</reference>
<evidence type="ECO:0000313" key="3">
    <source>
        <dbReference type="Proteomes" id="UP000003163"/>
    </source>
</evidence>